<gene>
    <name evidence="1" type="ORF">CAUJ_LOCUS12288</name>
</gene>
<proteinExistence type="predicted"/>
<reference evidence="1" key="1">
    <citation type="submission" date="2020-10" db="EMBL/GenBank/DDBJ databases">
        <authorList>
            <person name="Kikuchi T."/>
        </authorList>
    </citation>
    <scope>NUCLEOTIDE SEQUENCE</scope>
    <source>
        <strain evidence="1">NKZ352</strain>
    </source>
</reference>
<evidence type="ECO:0000313" key="1">
    <source>
        <dbReference type="EMBL" id="CAD6196373.1"/>
    </source>
</evidence>
<protein>
    <submittedName>
        <fullName evidence="1">Uncharacterized protein</fullName>
    </submittedName>
</protein>
<dbReference type="AlphaFoldDB" id="A0A8S1HK20"/>
<dbReference type="Proteomes" id="UP000835052">
    <property type="component" value="Unassembled WGS sequence"/>
</dbReference>
<keyword evidence="2" id="KW-1185">Reference proteome</keyword>
<accession>A0A8S1HK20</accession>
<name>A0A8S1HK20_9PELO</name>
<comment type="caution">
    <text evidence="1">The sequence shown here is derived from an EMBL/GenBank/DDBJ whole genome shotgun (WGS) entry which is preliminary data.</text>
</comment>
<organism evidence="1 2">
    <name type="scientific">Caenorhabditis auriculariae</name>
    <dbReference type="NCBI Taxonomy" id="2777116"/>
    <lineage>
        <taxon>Eukaryota</taxon>
        <taxon>Metazoa</taxon>
        <taxon>Ecdysozoa</taxon>
        <taxon>Nematoda</taxon>
        <taxon>Chromadorea</taxon>
        <taxon>Rhabditida</taxon>
        <taxon>Rhabditina</taxon>
        <taxon>Rhabditomorpha</taxon>
        <taxon>Rhabditoidea</taxon>
        <taxon>Rhabditidae</taxon>
        <taxon>Peloderinae</taxon>
        <taxon>Caenorhabditis</taxon>
    </lineage>
</organism>
<sequence length="106" mass="12452">MASETPQSPPTTPPPQFHISADVDTEFVNFASDVPGEPFRPMRPGINNRPRDIREAEIFNQEVCSKRTFNEVNYEQYELHEKRMQSLREALEDVRKIQWLHVVKKK</sequence>
<dbReference type="EMBL" id="CAJGYM010000071">
    <property type="protein sequence ID" value="CAD6196373.1"/>
    <property type="molecule type" value="Genomic_DNA"/>
</dbReference>
<evidence type="ECO:0000313" key="2">
    <source>
        <dbReference type="Proteomes" id="UP000835052"/>
    </source>
</evidence>